<sequence length="232" mass="25701">MDVVEAGLLGVRAAVSQLARRETPLRFTIYPMVHLAEPAFYAEVSRRLRDHDLIVAEGINGPAGSHSTASRLTQAYRLASASERLGLVGQTRAVYEVGVPILWADMSGAEFADKWRKLPLVERAVANVAAPLTGLYLRTFGTREALARQLATDDDTDIDEWRPELGLDRLIKDDRDALLIQAVTKICEERQDEHIDVAIVYGAAHVPPLVAYLMTALGYVVIDAEWVTIFDY</sequence>
<dbReference type="RefSeq" id="WP_084430720.1">
    <property type="nucleotide sequence ID" value="NZ_FWXV01000006.1"/>
</dbReference>
<organism evidence="1 2">
    <name type="scientific">Kibdelosporangium aridum</name>
    <dbReference type="NCBI Taxonomy" id="2030"/>
    <lineage>
        <taxon>Bacteria</taxon>
        <taxon>Bacillati</taxon>
        <taxon>Actinomycetota</taxon>
        <taxon>Actinomycetes</taxon>
        <taxon>Pseudonocardiales</taxon>
        <taxon>Pseudonocardiaceae</taxon>
        <taxon>Kibdelosporangium</taxon>
    </lineage>
</organism>
<reference evidence="1 2" key="1">
    <citation type="submission" date="2017-04" db="EMBL/GenBank/DDBJ databases">
        <authorList>
            <person name="Afonso C.L."/>
            <person name="Miller P.J."/>
            <person name="Scott M.A."/>
            <person name="Spackman E."/>
            <person name="Goraichik I."/>
            <person name="Dimitrov K.M."/>
            <person name="Suarez D.L."/>
            <person name="Swayne D.E."/>
        </authorList>
    </citation>
    <scope>NUCLEOTIDE SEQUENCE [LARGE SCALE GENOMIC DNA]</scope>
    <source>
        <strain evidence="1 2">DSM 43828</strain>
    </source>
</reference>
<name>A0A1Y5XXH8_KIBAR</name>
<dbReference type="EMBL" id="FWXV01000006">
    <property type="protein sequence ID" value="SMD21133.1"/>
    <property type="molecule type" value="Genomic_DNA"/>
</dbReference>
<accession>A0A1Y5XXH8</accession>
<keyword evidence="2" id="KW-1185">Reference proteome</keyword>
<dbReference type="Proteomes" id="UP000192674">
    <property type="component" value="Unassembled WGS sequence"/>
</dbReference>
<dbReference type="AlphaFoldDB" id="A0A1Y5XXH8"/>
<protein>
    <submittedName>
        <fullName evidence="1">Uncharacterized protein</fullName>
    </submittedName>
</protein>
<dbReference type="OrthoDB" id="7834500at2"/>
<gene>
    <name evidence="1" type="ORF">SAMN05661093_06753</name>
</gene>
<evidence type="ECO:0000313" key="2">
    <source>
        <dbReference type="Proteomes" id="UP000192674"/>
    </source>
</evidence>
<proteinExistence type="predicted"/>
<evidence type="ECO:0000313" key="1">
    <source>
        <dbReference type="EMBL" id="SMD21133.1"/>
    </source>
</evidence>